<dbReference type="RefSeq" id="WP_132878083.1">
    <property type="nucleotide sequence ID" value="NZ_SLXQ01000007.1"/>
</dbReference>
<keyword evidence="4" id="KW-1185">Reference proteome</keyword>
<reference evidence="3 4" key="1">
    <citation type="submission" date="2019-03" db="EMBL/GenBank/DDBJ databases">
        <title>Genomic Encyclopedia of Type Strains, Phase IV (KMG-IV): sequencing the most valuable type-strain genomes for metagenomic binning, comparative biology and taxonomic classification.</title>
        <authorList>
            <person name="Goeker M."/>
        </authorList>
    </citation>
    <scope>NUCLEOTIDE SEQUENCE [LARGE SCALE GENOMIC DNA]</scope>
    <source>
        <strain evidence="3 4">DSM 45765</strain>
    </source>
</reference>
<evidence type="ECO:0000313" key="3">
    <source>
        <dbReference type="EMBL" id="TCP50845.1"/>
    </source>
</evidence>
<feature type="region of interest" description="Disordered" evidence="1">
    <location>
        <begin position="1"/>
        <end position="74"/>
    </location>
</feature>
<protein>
    <recommendedName>
        <fullName evidence="5">Flagellar basal body-associated protein FliL</fullName>
    </recommendedName>
</protein>
<name>A0A4R2QUS8_9PSEU</name>
<sequence length="475" mass="50165">MTYPGSGGQWQPQQPPQYPQQQYPQQPGWQQGPPPGQQPPPGYQPPAQFGANPPPPQDPGGFPQPGAPEPPKRKRTGLIIGVIVAVVVAAGGITAGIWALNSSNNVAAGAANPTEAATNLVNSVGNGDVAGMLTSLTPGEAELANDMMNDTVDELKRLEVLSDQADPSNVSGIELKSENLKFDESAEEKVNDRVTITKLVDGKLTVSADLSQIPLAEGFMQQVAPEGLPTGQQTQTIDIGQQVRSSGEPIRIATVQTDDEWHPSLFYTVADYALTEQGMSWPKDQIAPKGADSPEQAVEEVVKAAGSADVQRIIELLPPDEMAVLHDVGPLLLDAIGSGPAGPQLDVNALETSTEEVTGGTKVIVTSFDGTVNGQQIQARHAGDCIEINMPGQQGKMCGDDLAAEIQQDETLPPQVADTLSQVFGKLMSEGMGVVTTEVDGKHYLSPMRSMGESVLTLLRAFEPADIRELITAVN</sequence>
<dbReference type="EMBL" id="SLXQ01000007">
    <property type="protein sequence ID" value="TCP50845.1"/>
    <property type="molecule type" value="Genomic_DNA"/>
</dbReference>
<feature type="compositionally biased region" description="Low complexity" evidence="1">
    <location>
        <begin position="19"/>
        <end position="31"/>
    </location>
</feature>
<accession>A0A4R2QUS8</accession>
<organism evidence="3 4">
    <name type="scientific">Tamaricihabitans halophyticus</name>
    <dbReference type="NCBI Taxonomy" id="1262583"/>
    <lineage>
        <taxon>Bacteria</taxon>
        <taxon>Bacillati</taxon>
        <taxon>Actinomycetota</taxon>
        <taxon>Actinomycetes</taxon>
        <taxon>Pseudonocardiales</taxon>
        <taxon>Pseudonocardiaceae</taxon>
        <taxon>Tamaricihabitans</taxon>
    </lineage>
</organism>
<dbReference type="OrthoDB" id="3574198at2"/>
<keyword evidence="2" id="KW-0472">Membrane</keyword>
<keyword evidence="2" id="KW-0812">Transmembrane</keyword>
<evidence type="ECO:0000256" key="1">
    <source>
        <dbReference type="SAM" id="MobiDB-lite"/>
    </source>
</evidence>
<gene>
    <name evidence="3" type="ORF">EV191_107109</name>
</gene>
<proteinExistence type="predicted"/>
<keyword evidence="2" id="KW-1133">Transmembrane helix</keyword>
<dbReference type="AlphaFoldDB" id="A0A4R2QUS8"/>
<feature type="compositionally biased region" description="Pro residues" evidence="1">
    <location>
        <begin position="32"/>
        <end position="44"/>
    </location>
</feature>
<feature type="transmembrane region" description="Helical" evidence="2">
    <location>
        <begin position="78"/>
        <end position="100"/>
    </location>
</feature>
<evidence type="ECO:0008006" key="5">
    <source>
        <dbReference type="Google" id="ProtNLM"/>
    </source>
</evidence>
<evidence type="ECO:0000256" key="2">
    <source>
        <dbReference type="SAM" id="Phobius"/>
    </source>
</evidence>
<evidence type="ECO:0000313" key="4">
    <source>
        <dbReference type="Proteomes" id="UP000294911"/>
    </source>
</evidence>
<dbReference type="Proteomes" id="UP000294911">
    <property type="component" value="Unassembled WGS sequence"/>
</dbReference>
<comment type="caution">
    <text evidence="3">The sequence shown here is derived from an EMBL/GenBank/DDBJ whole genome shotgun (WGS) entry which is preliminary data.</text>
</comment>